<evidence type="ECO:0000259" key="1">
    <source>
        <dbReference type="PROSITE" id="PS51186"/>
    </source>
</evidence>
<dbReference type="InterPro" id="IPR052523">
    <property type="entry name" value="Trichothecene_AcTrans"/>
</dbReference>
<sequence length="211" mass="23309">MVSIFGDDPVYNWFLYSTPEAKRLRHLQVLIEGIIKAAAIADGVFTEINGWGASAVLIPPGSKPDSPLTVLRAGLVPAAIRLGPQPLKRLVHDYTSAAEKTKAKGMTAKEIKRRFHYLIFMGTSLDHRRQGLAGKLIQHMQARIQAEDEPRPIWLEATTPASRDLYAKHGFELVEEIPLGKGDVNAKGRREAGGEGVTIWGMVWRPQEAPI</sequence>
<dbReference type="PANTHER" id="PTHR42791:SF1">
    <property type="entry name" value="N-ACETYLTRANSFERASE DOMAIN-CONTAINING PROTEIN"/>
    <property type="match status" value="1"/>
</dbReference>
<dbReference type="PANTHER" id="PTHR42791">
    <property type="entry name" value="GNAT FAMILY ACETYLTRANSFERASE"/>
    <property type="match status" value="1"/>
</dbReference>
<dbReference type="EMBL" id="KI912119">
    <property type="protein sequence ID" value="ETS75073.1"/>
    <property type="molecule type" value="Genomic_DNA"/>
</dbReference>
<evidence type="ECO:0000313" key="2">
    <source>
        <dbReference type="EMBL" id="ETS75073.1"/>
    </source>
</evidence>
<dbReference type="InterPro" id="IPR013653">
    <property type="entry name" value="GCN5-like_dom"/>
</dbReference>
<keyword evidence="3" id="KW-1185">Reference proteome</keyword>
<accession>W3WMH7</accession>
<evidence type="ECO:0000313" key="3">
    <source>
        <dbReference type="Proteomes" id="UP000030651"/>
    </source>
</evidence>
<dbReference type="RefSeq" id="XP_007840329.1">
    <property type="nucleotide sequence ID" value="XM_007842138.1"/>
</dbReference>
<dbReference type="GeneID" id="19278570"/>
<dbReference type="KEGG" id="pfy:PFICI_13557"/>
<reference evidence="3" key="1">
    <citation type="journal article" date="2015" name="BMC Genomics">
        <title>Genomic and transcriptomic analysis of the endophytic fungus Pestalotiopsis fici reveals its lifestyle and high potential for synthesis of natural products.</title>
        <authorList>
            <person name="Wang X."/>
            <person name="Zhang X."/>
            <person name="Liu L."/>
            <person name="Xiang M."/>
            <person name="Wang W."/>
            <person name="Sun X."/>
            <person name="Che Y."/>
            <person name="Guo L."/>
            <person name="Liu G."/>
            <person name="Guo L."/>
            <person name="Wang C."/>
            <person name="Yin W.B."/>
            <person name="Stadler M."/>
            <person name="Zhang X."/>
            <person name="Liu X."/>
        </authorList>
    </citation>
    <scope>NUCLEOTIDE SEQUENCE [LARGE SCALE GENOMIC DNA]</scope>
    <source>
        <strain evidence="3">W106-1 / CGMCC3.15140</strain>
    </source>
</reference>
<dbReference type="OrthoDB" id="544277at2759"/>
<dbReference type="SUPFAM" id="SSF55729">
    <property type="entry name" value="Acyl-CoA N-acyltransferases (Nat)"/>
    <property type="match status" value="1"/>
</dbReference>
<name>W3WMH7_PESFW</name>
<dbReference type="PROSITE" id="PS51186">
    <property type="entry name" value="GNAT"/>
    <property type="match status" value="1"/>
</dbReference>
<proteinExistence type="predicted"/>
<dbReference type="Gene3D" id="3.40.630.30">
    <property type="match status" value="1"/>
</dbReference>
<dbReference type="InParanoid" id="W3WMH7"/>
<dbReference type="AlphaFoldDB" id="W3WMH7"/>
<dbReference type="GO" id="GO:0016747">
    <property type="term" value="F:acyltransferase activity, transferring groups other than amino-acyl groups"/>
    <property type="evidence" value="ECO:0007669"/>
    <property type="project" value="InterPro"/>
</dbReference>
<organism evidence="2 3">
    <name type="scientific">Pestalotiopsis fici (strain W106-1 / CGMCC3.15140)</name>
    <dbReference type="NCBI Taxonomy" id="1229662"/>
    <lineage>
        <taxon>Eukaryota</taxon>
        <taxon>Fungi</taxon>
        <taxon>Dikarya</taxon>
        <taxon>Ascomycota</taxon>
        <taxon>Pezizomycotina</taxon>
        <taxon>Sordariomycetes</taxon>
        <taxon>Xylariomycetidae</taxon>
        <taxon>Amphisphaeriales</taxon>
        <taxon>Sporocadaceae</taxon>
        <taxon>Pestalotiopsis</taxon>
    </lineage>
</organism>
<dbReference type="Proteomes" id="UP000030651">
    <property type="component" value="Unassembled WGS sequence"/>
</dbReference>
<dbReference type="STRING" id="1229662.W3WMH7"/>
<gene>
    <name evidence="2" type="ORF">PFICI_13557</name>
</gene>
<dbReference type="OMA" id="QYYYVFS"/>
<dbReference type="HOGENOM" id="CLU_069195_2_0_1"/>
<feature type="domain" description="N-acetyltransferase" evidence="1">
    <location>
        <begin position="54"/>
        <end position="190"/>
    </location>
</feature>
<dbReference type="InterPro" id="IPR000182">
    <property type="entry name" value="GNAT_dom"/>
</dbReference>
<dbReference type="Pfam" id="PF08445">
    <property type="entry name" value="FR47"/>
    <property type="match status" value="1"/>
</dbReference>
<dbReference type="eggNOG" id="ENOG502RYMB">
    <property type="taxonomic scope" value="Eukaryota"/>
</dbReference>
<protein>
    <recommendedName>
        <fullName evidence="1">N-acetyltransferase domain-containing protein</fullName>
    </recommendedName>
</protein>
<dbReference type="InterPro" id="IPR016181">
    <property type="entry name" value="Acyl_CoA_acyltransferase"/>
</dbReference>